<feature type="domain" description="C2H2-type" evidence="13">
    <location>
        <begin position="210"/>
        <end position="237"/>
    </location>
</feature>
<feature type="domain" description="ZAD" evidence="14">
    <location>
        <begin position="27"/>
        <end position="103"/>
    </location>
</feature>
<dbReference type="FunFam" id="3.30.160.60:FF:000363">
    <property type="entry name" value="Zinc finger protein 239"/>
    <property type="match status" value="1"/>
</dbReference>
<dbReference type="EMBL" id="OV121133">
    <property type="protein sequence ID" value="CAH0551495.1"/>
    <property type="molecule type" value="Genomic_DNA"/>
</dbReference>
<dbReference type="Pfam" id="PF00096">
    <property type="entry name" value="zf-C2H2"/>
    <property type="match status" value="5"/>
</dbReference>
<dbReference type="PROSITE" id="PS00028">
    <property type="entry name" value="ZINC_FINGER_C2H2_1"/>
    <property type="match status" value="6"/>
</dbReference>
<dbReference type="PANTHER" id="PTHR24409">
    <property type="entry name" value="ZINC FINGER PROTEIN 142"/>
    <property type="match status" value="1"/>
</dbReference>
<keyword evidence="4" id="KW-0677">Repeat</keyword>
<dbReference type="FunFam" id="3.30.160.60:FF:000912">
    <property type="entry name" value="Zinc finger protein 660"/>
    <property type="match status" value="1"/>
</dbReference>
<dbReference type="SUPFAM" id="SSF57716">
    <property type="entry name" value="Glucocorticoid receptor-like (DNA-binding domain)"/>
    <property type="match status" value="1"/>
</dbReference>
<dbReference type="OrthoDB" id="6077919at2759"/>
<dbReference type="Proteomes" id="UP001154078">
    <property type="component" value="Chromosome 2"/>
</dbReference>
<protein>
    <submittedName>
        <fullName evidence="15">Uncharacterized protein</fullName>
    </submittedName>
</protein>
<dbReference type="FunFam" id="3.30.160.60:FF:000446">
    <property type="entry name" value="Zinc finger protein"/>
    <property type="match status" value="1"/>
</dbReference>
<feature type="binding site" evidence="12">
    <location>
        <position position="29"/>
    </location>
    <ligand>
        <name>Zn(2+)</name>
        <dbReference type="ChEBI" id="CHEBI:29105"/>
    </ligand>
</feature>
<keyword evidence="8" id="KW-0238">DNA-binding</keyword>
<dbReference type="Gene3D" id="3.40.1800.20">
    <property type="match status" value="1"/>
</dbReference>
<evidence type="ECO:0000259" key="14">
    <source>
        <dbReference type="PROSITE" id="PS51915"/>
    </source>
</evidence>
<proteinExistence type="predicted"/>
<keyword evidence="9" id="KW-0804">Transcription</keyword>
<accession>A0A9P0AYG2</accession>
<feature type="domain" description="C2H2-type" evidence="13">
    <location>
        <begin position="322"/>
        <end position="347"/>
    </location>
</feature>
<dbReference type="InterPro" id="IPR036236">
    <property type="entry name" value="Znf_C2H2_sf"/>
</dbReference>
<feature type="domain" description="C2H2-type" evidence="13">
    <location>
        <begin position="182"/>
        <end position="209"/>
    </location>
</feature>
<evidence type="ECO:0000256" key="3">
    <source>
        <dbReference type="ARBA" id="ARBA00022723"/>
    </source>
</evidence>
<dbReference type="FunFam" id="3.30.160.60:FF:001498">
    <property type="entry name" value="Zinc finger protein 404"/>
    <property type="match status" value="1"/>
</dbReference>
<keyword evidence="3 12" id="KW-0479">Metal-binding</keyword>
<dbReference type="FunFam" id="3.30.160.60:FF:000624">
    <property type="entry name" value="zinc finger protein 697"/>
    <property type="match status" value="1"/>
</dbReference>
<name>A0A9P0AYG2_BRAAE</name>
<feature type="domain" description="C2H2-type" evidence="13">
    <location>
        <begin position="266"/>
        <end position="293"/>
    </location>
</feature>
<evidence type="ECO:0000256" key="10">
    <source>
        <dbReference type="ARBA" id="ARBA00023242"/>
    </source>
</evidence>
<evidence type="ECO:0000256" key="11">
    <source>
        <dbReference type="PROSITE-ProRule" id="PRU00042"/>
    </source>
</evidence>
<dbReference type="InterPro" id="IPR012934">
    <property type="entry name" value="Znf_AD"/>
</dbReference>
<sequence>MDFNIMEDFKYLSHDRINVFCDINIGTLCRVCLERMENGKKSYNIFSEGDPTTSNMIMSCASVQISETDGLPNIICHECFIKLNMAWQFKILCENSDAKLREIYLGPSITNIEIANEASLSGSEELCILNNNSKKIDYPCNKTVNFELTLPETTNIAKPKESSNLEQSMTEIKSKQRYSKIHQCETCGKIFNRREYLTQHLRIHTGEKPYHCHLCEKRFINSGHLITHMRKHTGEKPHKCSLCTKSFSTKQELTKHTMVHKGERPYICSECGKKFGSSSNLYTHMKHHTGNKTFFCNVCSKSFYTKQELKQHHVTHTGEKAFLCEFCNRRFSQIAHLKRHLKVHAKE</sequence>
<dbReference type="GO" id="GO:0008270">
    <property type="term" value="F:zinc ion binding"/>
    <property type="evidence" value="ECO:0007669"/>
    <property type="project" value="UniProtKB-UniRule"/>
</dbReference>
<evidence type="ECO:0000256" key="9">
    <source>
        <dbReference type="ARBA" id="ARBA00023163"/>
    </source>
</evidence>
<evidence type="ECO:0000256" key="7">
    <source>
        <dbReference type="ARBA" id="ARBA00023015"/>
    </source>
</evidence>
<feature type="domain" description="C2H2-type" evidence="13">
    <location>
        <begin position="238"/>
        <end position="265"/>
    </location>
</feature>
<dbReference type="GO" id="GO:0000122">
    <property type="term" value="P:negative regulation of transcription by RNA polymerase II"/>
    <property type="evidence" value="ECO:0007669"/>
    <property type="project" value="UniProtKB-ARBA"/>
</dbReference>
<dbReference type="Gene3D" id="3.30.160.60">
    <property type="entry name" value="Classic Zinc Finger"/>
    <property type="match status" value="6"/>
</dbReference>
<evidence type="ECO:0000313" key="15">
    <source>
        <dbReference type="EMBL" id="CAH0551495.1"/>
    </source>
</evidence>
<dbReference type="PROSITE" id="PS51915">
    <property type="entry name" value="ZAD"/>
    <property type="match status" value="1"/>
</dbReference>
<feature type="binding site" evidence="12">
    <location>
        <position position="79"/>
    </location>
    <ligand>
        <name>Zn(2+)</name>
        <dbReference type="ChEBI" id="CHEBI:29105"/>
    </ligand>
</feature>
<keyword evidence="6 12" id="KW-0862">Zinc</keyword>
<organism evidence="15 16">
    <name type="scientific">Brassicogethes aeneus</name>
    <name type="common">Rape pollen beetle</name>
    <name type="synonym">Meligethes aeneus</name>
    <dbReference type="NCBI Taxonomy" id="1431903"/>
    <lineage>
        <taxon>Eukaryota</taxon>
        <taxon>Metazoa</taxon>
        <taxon>Ecdysozoa</taxon>
        <taxon>Arthropoda</taxon>
        <taxon>Hexapoda</taxon>
        <taxon>Insecta</taxon>
        <taxon>Pterygota</taxon>
        <taxon>Neoptera</taxon>
        <taxon>Endopterygota</taxon>
        <taxon>Coleoptera</taxon>
        <taxon>Polyphaga</taxon>
        <taxon>Cucujiformia</taxon>
        <taxon>Nitidulidae</taxon>
        <taxon>Meligethinae</taxon>
        <taxon>Brassicogethes</taxon>
    </lineage>
</organism>
<dbReference type="SMART" id="SM00868">
    <property type="entry name" value="zf-AD"/>
    <property type="match status" value="1"/>
</dbReference>
<dbReference type="FunFam" id="3.30.160.60:FF:001289">
    <property type="entry name" value="Zinc finger protein 574"/>
    <property type="match status" value="1"/>
</dbReference>
<dbReference type="SMART" id="SM00355">
    <property type="entry name" value="ZnF_C2H2"/>
    <property type="match status" value="6"/>
</dbReference>
<gene>
    <name evidence="15" type="ORF">MELIAE_LOCUS4094</name>
</gene>
<reference evidence="15" key="1">
    <citation type="submission" date="2021-12" db="EMBL/GenBank/DDBJ databases">
        <authorList>
            <person name="King R."/>
        </authorList>
    </citation>
    <scope>NUCLEOTIDE SEQUENCE</scope>
</reference>
<keyword evidence="7" id="KW-0805">Transcription regulation</keyword>
<dbReference type="InterPro" id="IPR013087">
    <property type="entry name" value="Znf_C2H2_type"/>
</dbReference>
<dbReference type="GO" id="GO:0000977">
    <property type="term" value="F:RNA polymerase II transcription regulatory region sequence-specific DNA binding"/>
    <property type="evidence" value="ECO:0007669"/>
    <property type="project" value="TreeGrafter"/>
</dbReference>
<feature type="binding site" evidence="12">
    <location>
        <position position="76"/>
    </location>
    <ligand>
        <name>Zn(2+)</name>
        <dbReference type="ChEBI" id="CHEBI:29105"/>
    </ligand>
</feature>
<dbReference type="GO" id="GO:0045596">
    <property type="term" value="P:negative regulation of cell differentiation"/>
    <property type="evidence" value="ECO:0007669"/>
    <property type="project" value="UniProtKB-ARBA"/>
</dbReference>
<dbReference type="SUPFAM" id="SSF57667">
    <property type="entry name" value="beta-beta-alpha zinc fingers"/>
    <property type="match status" value="4"/>
</dbReference>
<dbReference type="Pfam" id="PF13894">
    <property type="entry name" value="zf-C2H2_4"/>
    <property type="match status" value="1"/>
</dbReference>
<dbReference type="AlphaFoldDB" id="A0A9P0AYG2"/>
<keyword evidence="5 11" id="KW-0863">Zinc-finger</keyword>
<evidence type="ECO:0000256" key="1">
    <source>
        <dbReference type="ARBA" id="ARBA00003767"/>
    </source>
</evidence>
<evidence type="ECO:0000313" key="16">
    <source>
        <dbReference type="Proteomes" id="UP001154078"/>
    </source>
</evidence>
<dbReference type="PANTHER" id="PTHR24409:SF295">
    <property type="entry name" value="AZ2-RELATED"/>
    <property type="match status" value="1"/>
</dbReference>
<dbReference type="GO" id="GO:0000981">
    <property type="term" value="F:DNA-binding transcription factor activity, RNA polymerase II-specific"/>
    <property type="evidence" value="ECO:0007669"/>
    <property type="project" value="TreeGrafter"/>
</dbReference>
<comment type="subcellular location">
    <subcellularLocation>
        <location evidence="2">Nucleus</location>
    </subcellularLocation>
</comment>
<keyword evidence="10" id="KW-0539">Nucleus</keyword>
<dbReference type="Pfam" id="PF07776">
    <property type="entry name" value="zf-AD"/>
    <property type="match status" value="1"/>
</dbReference>
<evidence type="ECO:0000256" key="6">
    <source>
        <dbReference type="ARBA" id="ARBA00022833"/>
    </source>
</evidence>
<feature type="binding site" evidence="12">
    <location>
        <position position="32"/>
    </location>
    <ligand>
        <name>Zn(2+)</name>
        <dbReference type="ChEBI" id="CHEBI:29105"/>
    </ligand>
</feature>
<comment type="function">
    <text evidence="1">May be involved in transcriptional regulation.</text>
</comment>
<evidence type="ECO:0000256" key="2">
    <source>
        <dbReference type="ARBA" id="ARBA00004123"/>
    </source>
</evidence>
<dbReference type="GO" id="GO:0005634">
    <property type="term" value="C:nucleus"/>
    <property type="evidence" value="ECO:0007669"/>
    <property type="project" value="UniProtKB-SubCell"/>
</dbReference>
<evidence type="ECO:0000256" key="4">
    <source>
        <dbReference type="ARBA" id="ARBA00022737"/>
    </source>
</evidence>
<feature type="domain" description="C2H2-type" evidence="13">
    <location>
        <begin position="294"/>
        <end position="321"/>
    </location>
</feature>
<evidence type="ECO:0000256" key="12">
    <source>
        <dbReference type="PROSITE-ProRule" id="PRU01263"/>
    </source>
</evidence>
<keyword evidence="16" id="KW-1185">Reference proteome</keyword>
<evidence type="ECO:0000259" key="13">
    <source>
        <dbReference type="PROSITE" id="PS50157"/>
    </source>
</evidence>
<evidence type="ECO:0000256" key="5">
    <source>
        <dbReference type="ARBA" id="ARBA00022771"/>
    </source>
</evidence>
<evidence type="ECO:0000256" key="8">
    <source>
        <dbReference type="ARBA" id="ARBA00023125"/>
    </source>
</evidence>
<dbReference type="PROSITE" id="PS50157">
    <property type="entry name" value="ZINC_FINGER_C2H2_2"/>
    <property type="match status" value="6"/>
</dbReference>